<reference evidence="1 2" key="1">
    <citation type="submission" date="2010-12" db="EMBL/GenBank/DDBJ databases">
        <authorList>
            <person name="Muzny D."/>
            <person name="Qin X."/>
            <person name="Deng J."/>
            <person name="Jiang H."/>
            <person name="Liu Y."/>
            <person name="Qu J."/>
            <person name="Song X.-Z."/>
            <person name="Zhang L."/>
            <person name="Thornton R."/>
            <person name="Coyle M."/>
            <person name="Francisco L."/>
            <person name="Jackson L."/>
            <person name="Javaid M."/>
            <person name="Korchina V."/>
            <person name="Kovar C."/>
            <person name="Mata R."/>
            <person name="Mathew T."/>
            <person name="Ngo R."/>
            <person name="Nguyen L."/>
            <person name="Nguyen N."/>
            <person name="Okwuonu G."/>
            <person name="Ongeri F."/>
            <person name="Pham C."/>
            <person name="Simmons D."/>
            <person name="Wilczek-Boney K."/>
            <person name="Hale W."/>
            <person name="Jakkamsetti A."/>
            <person name="Pham P."/>
            <person name="Ruth R."/>
            <person name="San Lucas F."/>
            <person name="Warren J."/>
            <person name="Zhang J."/>
            <person name="Zhao Z."/>
            <person name="Zhou C."/>
            <person name="Zhu D."/>
            <person name="Lee S."/>
            <person name="Bess C."/>
            <person name="Blankenburg K."/>
            <person name="Forbes L."/>
            <person name="Fu Q."/>
            <person name="Gubbala S."/>
            <person name="Hirani K."/>
            <person name="Jayaseelan J.C."/>
            <person name="Lara F."/>
            <person name="Munidasa M."/>
            <person name="Palculict T."/>
            <person name="Patil S."/>
            <person name="Pu L.-L."/>
            <person name="Saada N."/>
            <person name="Tang L."/>
            <person name="Weissenberger G."/>
            <person name="Zhu Y."/>
            <person name="Hemphill L."/>
            <person name="Shang Y."/>
            <person name="Youmans B."/>
            <person name="Ayvaz T."/>
            <person name="Ross M."/>
            <person name="Santibanez J."/>
            <person name="Aqrawi P."/>
            <person name="Gross S."/>
            <person name="Joshi V."/>
            <person name="Fowler G."/>
            <person name="Nazareth L."/>
            <person name="Reid J."/>
            <person name="Worley K."/>
            <person name="Petrosino J."/>
            <person name="Highlander S."/>
            <person name="Gibbs R."/>
        </authorList>
    </citation>
    <scope>NUCLEOTIDE SEQUENCE [LARGE SCALE GENOMIC DNA]</scope>
    <source>
        <strain evidence="2">DSM 15952 / CCUG 50447 / LMG 22039 / TP 1.5</strain>
    </source>
</reference>
<dbReference type="HOGENOM" id="CLU_3309370_0_0_9"/>
<protein>
    <submittedName>
        <fullName evidence="1">Uncharacterized protein</fullName>
    </submittedName>
</protein>
<comment type="caution">
    <text evidence="1">The sequence shown here is derived from an EMBL/GenBank/DDBJ whole genome shotgun (WGS) entry which is preliminary data.</text>
</comment>
<dbReference type="EMBL" id="AEPV01000035">
    <property type="protein sequence ID" value="EFU74241.1"/>
    <property type="molecule type" value="Genomic_DNA"/>
</dbReference>
<gene>
    <name evidence="1" type="ORF">HMPREF9088_0982</name>
</gene>
<dbReference type="STRING" id="888064.HMPREF9088_0982"/>
<proteinExistence type="predicted"/>
<name>E6LEY1_ENTI1</name>
<evidence type="ECO:0000313" key="2">
    <source>
        <dbReference type="Proteomes" id="UP000010296"/>
    </source>
</evidence>
<sequence>MRYNLHQFSFQTQNAGQLKAVQYRKLFGTKIIAHLKPKE</sequence>
<accession>E6LEY1</accession>
<dbReference type="AlphaFoldDB" id="E6LEY1"/>
<organism evidence="1 2">
    <name type="scientific">Enterococcus italicus (strain DSM 15952 / CCUG 50447 / LMG 22039 / TP 1.5)</name>
    <dbReference type="NCBI Taxonomy" id="888064"/>
    <lineage>
        <taxon>Bacteria</taxon>
        <taxon>Bacillati</taxon>
        <taxon>Bacillota</taxon>
        <taxon>Bacilli</taxon>
        <taxon>Lactobacillales</taxon>
        <taxon>Enterococcaceae</taxon>
        <taxon>Enterococcus</taxon>
    </lineage>
</organism>
<keyword evidence="2" id="KW-1185">Reference proteome</keyword>
<evidence type="ECO:0000313" key="1">
    <source>
        <dbReference type="EMBL" id="EFU74241.1"/>
    </source>
</evidence>
<dbReference type="Proteomes" id="UP000010296">
    <property type="component" value="Unassembled WGS sequence"/>
</dbReference>